<feature type="transmembrane region" description="Helical" evidence="8">
    <location>
        <begin position="86"/>
        <end position="104"/>
    </location>
</feature>
<feature type="transmembrane region" description="Helical" evidence="8">
    <location>
        <begin position="166"/>
        <end position="183"/>
    </location>
</feature>
<evidence type="ECO:0000313" key="11">
    <source>
        <dbReference type="Proteomes" id="UP000766570"/>
    </source>
</evidence>
<dbReference type="InterPro" id="IPR004626">
    <property type="entry name" value="RarD"/>
</dbReference>
<dbReference type="Pfam" id="PF00892">
    <property type="entry name" value="EamA"/>
    <property type="match status" value="1"/>
</dbReference>
<evidence type="ECO:0000256" key="4">
    <source>
        <dbReference type="ARBA" id="ARBA00022475"/>
    </source>
</evidence>
<evidence type="ECO:0000256" key="7">
    <source>
        <dbReference type="ARBA" id="ARBA00023136"/>
    </source>
</evidence>
<dbReference type="NCBIfam" id="TIGR00688">
    <property type="entry name" value="rarD"/>
    <property type="match status" value="1"/>
</dbReference>
<proteinExistence type="inferred from homology"/>
<reference evidence="10 11" key="1">
    <citation type="submission" date="2021-03" db="EMBL/GenBank/DDBJ databases">
        <title>Sequencing the genomes of 1000 actinobacteria strains.</title>
        <authorList>
            <person name="Klenk H.-P."/>
        </authorList>
    </citation>
    <scope>NUCLEOTIDE SEQUENCE [LARGE SCALE GENOMIC DNA]</scope>
    <source>
        <strain evidence="10 11">DSM 15454</strain>
    </source>
</reference>
<evidence type="ECO:0000256" key="8">
    <source>
        <dbReference type="SAM" id="Phobius"/>
    </source>
</evidence>
<name>A0ABS4WCZ0_9MICC</name>
<feature type="transmembrane region" description="Helical" evidence="8">
    <location>
        <begin position="142"/>
        <end position="160"/>
    </location>
</feature>
<feature type="transmembrane region" description="Helical" evidence="8">
    <location>
        <begin position="283"/>
        <end position="301"/>
    </location>
</feature>
<comment type="caution">
    <text evidence="10">The sequence shown here is derived from an EMBL/GenBank/DDBJ whole genome shotgun (WGS) entry which is preliminary data.</text>
</comment>
<feature type="transmembrane region" description="Helical" evidence="8">
    <location>
        <begin position="28"/>
        <end position="47"/>
    </location>
</feature>
<evidence type="ECO:0000256" key="3">
    <source>
        <dbReference type="ARBA" id="ARBA00022448"/>
    </source>
</evidence>
<evidence type="ECO:0000256" key="1">
    <source>
        <dbReference type="ARBA" id="ARBA00004651"/>
    </source>
</evidence>
<feature type="transmembrane region" description="Helical" evidence="8">
    <location>
        <begin position="227"/>
        <end position="246"/>
    </location>
</feature>
<feature type="transmembrane region" description="Helical" evidence="8">
    <location>
        <begin position="195"/>
        <end position="215"/>
    </location>
</feature>
<keyword evidence="4" id="KW-1003">Cell membrane</keyword>
<keyword evidence="6 8" id="KW-1133">Transmembrane helix</keyword>
<organism evidence="10 11">
    <name type="scientific">Paeniglutamicibacter psychrophenolicus</name>
    <dbReference type="NCBI Taxonomy" id="257454"/>
    <lineage>
        <taxon>Bacteria</taxon>
        <taxon>Bacillati</taxon>
        <taxon>Actinomycetota</taxon>
        <taxon>Actinomycetes</taxon>
        <taxon>Micrococcales</taxon>
        <taxon>Micrococcaceae</taxon>
        <taxon>Paeniglutamicibacter</taxon>
    </lineage>
</organism>
<comment type="subcellular location">
    <subcellularLocation>
        <location evidence="1">Cell membrane</location>
        <topology evidence="1">Multi-pass membrane protein</topology>
    </subcellularLocation>
</comment>
<gene>
    <name evidence="10" type="ORF">JOF46_001828</name>
</gene>
<sequence>MTQTPSTATTTAIAGGPAERTRGLLQGLGAYGLWGLLPLYFLTIAIASPWEIVASRIVWSLVFCAILLTVTKNWGHFLALGRDRQAMVRLSVASVLIAVNWLTYTYAVLNGHAAEAALGYFINPLVSIALGVIFLKEKLRRLQWVAIGFGLAAVITLTFAYGNVPYIALTLAFSFGLYGFVKNRVGRTATALTSLSMETAILALPALGFLVWLVASNTDTVLSAGPAHFWLLAASGIITAVPLLLFGAAARRLPLTTLGTLQFLAPILQFIVALVVFNEPMPVERLIGFALVWVAVAMLCIDMARQPRRLTAIKVS</sequence>
<dbReference type="InterPro" id="IPR037185">
    <property type="entry name" value="EmrE-like"/>
</dbReference>
<keyword evidence="3" id="KW-0813">Transport</keyword>
<dbReference type="RefSeq" id="WP_209907033.1">
    <property type="nucleotide sequence ID" value="NZ_BAAAMI010000011.1"/>
</dbReference>
<evidence type="ECO:0000256" key="2">
    <source>
        <dbReference type="ARBA" id="ARBA00007362"/>
    </source>
</evidence>
<keyword evidence="11" id="KW-1185">Reference proteome</keyword>
<accession>A0ABS4WCZ0</accession>
<feature type="transmembrane region" description="Helical" evidence="8">
    <location>
        <begin position="53"/>
        <end position="74"/>
    </location>
</feature>
<keyword evidence="7 8" id="KW-0472">Membrane</keyword>
<feature type="transmembrane region" description="Helical" evidence="8">
    <location>
        <begin position="116"/>
        <end position="135"/>
    </location>
</feature>
<dbReference type="SUPFAM" id="SSF103481">
    <property type="entry name" value="Multidrug resistance efflux transporter EmrE"/>
    <property type="match status" value="2"/>
</dbReference>
<feature type="domain" description="EamA" evidence="9">
    <location>
        <begin position="22"/>
        <end position="158"/>
    </location>
</feature>
<evidence type="ECO:0000256" key="6">
    <source>
        <dbReference type="ARBA" id="ARBA00022989"/>
    </source>
</evidence>
<evidence type="ECO:0000256" key="5">
    <source>
        <dbReference type="ARBA" id="ARBA00022692"/>
    </source>
</evidence>
<keyword evidence="5 8" id="KW-0812">Transmembrane</keyword>
<dbReference type="Proteomes" id="UP000766570">
    <property type="component" value="Unassembled WGS sequence"/>
</dbReference>
<evidence type="ECO:0000313" key="10">
    <source>
        <dbReference type="EMBL" id="MBP2373916.1"/>
    </source>
</evidence>
<protein>
    <submittedName>
        <fullName evidence="10">Chloramphenicol-sensitive protein RarD</fullName>
    </submittedName>
</protein>
<dbReference type="PANTHER" id="PTHR22911">
    <property type="entry name" value="ACYL-MALONYL CONDENSING ENZYME-RELATED"/>
    <property type="match status" value="1"/>
</dbReference>
<dbReference type="InterPro" id="IPR000620">
    <property type="entry name" value="EamA_dom"/>
</dbReference>
<feature type="transmembrane region" description="Helical" evidence="8">
    <location>
        <begin position="258"/>
        <end position="277"/>
    </location>
</feature>
<evidence type="ECO:0000259" key="9">
    <source>
        <dbReference type="Pfam" id="PF00892"/>
    </source>
</evidence>
<comment type="similarity">
    <text evidence="2">Belongs to the EamA transporter family.</text>
</comment>
<dbReference type="EMBL" id="JAGIOE010000001">
    <property type="protein sequence ID" value="MBP2373916.1"/>
    <property type="molecule type" value="Genomic_DNA"/>
</dbReference>
<dbReference type="PANTHER" id="PTHR22911:SF137">
    <property type="entry name" value="SOLUTE CARRIER FAMILY 35 MEMBER G2-RELATED"/>
    <property type="match status" value="1"/>
</dbReference>